<organism evidence="6 7">
    <name type="scientific">Symbiopectobacterium purcellii</name>
    <dbReference type="NCBI Taxonomy" id="2871826"/>
    <lineage>
        <taxon>Bacteria</taxon>
        <taxon>Pseudomonadati</taxon>
        <taxon>Pseudomonadota</taxon>
        <taxon>Gammaproteobacteria</taxon>
        <taxon>Enterobacterales</taxon>
        <taxon>Enterobacteriaceae</taxon>
    </lineage>
</organism>
<evidence type="ECO:0000256" key="4">
    <source>
        <dbReference type="ARBA" id="ARBA00023163"/>
    </source>
</evidence>
<dbReference type="InterPro" id="IPR058163">
    <property type="entry name" value="LysR-type_TF_proteobact-type"/>
</dbReference>
<dbReference type="SUPFAM" id="SSF46785">
    <property type="entry name" value="Winged helix' DNA-binding domain"/>
    <property type="match status" value="1"/>
</dbReference>
<dbReference type="InterPro" id="IPR036390">
    <property type="entry name" value="WH_DNA-bd_sf"/>
</dbReference>
<reference evidence="6 7" key="1">
    <citation type="submission" date="2021-08" db="EMBL/GenBank/DDBJ databases">
        <title>Culture and genomic analysis of Symbiopectobacterium purcellii sp. nov. gen. nov., isolated from the leafhopper Empoasca decipiens.</title>
        <authorList>
            <person name="Nadal-Jimenez P."/>
            <person name="Siozios S."/>
            <person name="Halliday N."/>
            <person name="Camara M."/>
            <person name="Hurst G.D.D."/>
        </authorList>
    </citation>
    <scope>NUCLEOTIDE SEQUENCE [LARGE SCALE GENOMIC DNA]</scope>
    <source>
        <strain evidence="6 7">SyEd1</strain>
    </source>
</reference>
<evidence type="ECO:0000313" key="6">
    <source>
        <dbReference type="EMBL" id="QZN95009.1"/>
    </source>
</evidence>
<dbReference type="SUPFAM" id="SSF53850">
    <property type="entry name" value="Periplasmic binding protein-like II"/>
    <property type="match status" value="1"/>
</dbReference>
<dbReference type="Gene3D" id="3.40.190.290">
    <property type="match status" value="1"/>
</dbReference>
<evidence type="ECO:0000259" key="5">
    <source>
        <dbReference type="PROSITE" id="PS50931"/>
    </source>
</evidence>
<comment type="similarity">
    <text evidence="1">Belongs to the LysR transcriptional regulatory family.</text>
</comment>
<keyword evidence="3" id="KW-0238">DNA-binding</keyword>
<evidence type="ECO:0000256" key="1">
    <source>
        <dbReference type="ARBA" id="ARBA00009437"/>
    </source>
</evidence>
<dbReference type="Pfam" id="PF03466">
    <property type="entry name" value="LysR_substrate"/>
    <property type="match status" value="1"/>
</dbReference>
<protein>
    <submittedName>
        <fullName evidence="6">LysR family transcriptional regulator</fullName>
    </submittedName>
</protein>
<dbReference type="EMBL" id="CP081864">
    <property type="protein sequence ID" value="QZN95009.1"/>
    <property type="molecule type" value="Genomic_DNA"/>
</dbReference>
<keyword evidence="4" id="KW-0804">Transcription</keyword>
<dbReference type="Proteomes" id="UP000825886">
    <property type="component" value="Chromosome"/>
</dbReference>
<name>A0ABX9AK32_9ENTR</name>
<keyword evidence="7" id="KW-1185">Reference proteome</keyword>
<evidence type="ECO:0000256" key="3">
    <source>
        <dbReference type="ARBA" id="ARBA00023125"/>
    </source>
</evidence>
<evidence type="ECO:0000313" key="7">
    <source>
        <dbReference type="Proteomes" id="UP000825886"/>
    </source>
</evidence>
<dbReference type="RefSeq" id="WP_222158118.1">
    <property type="nucleotide sequence ID" value="NZ_CP081864.1"/>
</dbReference>
<dbReference type="InterPro" id="IPR005119">
    <property type="entry name" value="LysR_subst-bd"/>
</dbReference>
<gene>
    <name evidence="6" type="ORF">K6K13_17520</name>
</gene>
<feature type="domain" description="HTH lysR-type" evidence="5">
    <location>
        <begin position="1"/>
        <end position="59"/>
    </location>
</feature>
<accession>A0ABX9AK32</accession>
<dbReference type="PANTHER" id="PTHR30537">
    <property type="entry name" value="HTH-TYPE TRANSCRIPTIONAL REGULATOR"/>
    <property type="match status" value="1"/>
</dbReference>
<proteinExistence type="inferred from homology"/>
<dbReference type="Pfam" id="PF00126">
    <property type="entry name" value="HTH_1"/>
    <property type="match status" value="1"/>
</dbReference>
<evidence type="ECO:0000256" key="2">
    <source>
        <dbReference type="ARBA" id="ARBA00023015"/>
    </source>
</evidence>
<dbReference type="PANTHER" id="PTHR30537:SF35">
    <property type="entry name" value="TRANSCRIPTIONAL REGULATORY PROTEIN"/>
    <property type="match status" value="1"/>
</dbReference>
<dbReference type="CDD" id="cd08422">
    <property type="entry name" value="PBP2_CrgA_like"/>
    <property type="match status" value="1"/>
</dbReference>
<dbReference type="InterPro" id="IPR000847">
    <property type="entry name" value="LysR_HTH_N"/>
</dbReference>
<dbReference type="PROSITE" id="PS50931">
    <property type="entry name" value="HTH_LYSR"/>
    <property type="match status" value="1"/>
</dbReference>
<dbReference type="InterPro" id="IPR036388">
    <property type="entry name" value="WH-like_DNA-bd_sf"/>
</dbReference>
<sequence>MDRITAAEVFVAIVERGSMSAAAELLDMSRAMVSRYLNEMETWAQARLLHRTTRKLSLTDAGEKTLQRCREMLALAGDMRVENASDVASIGGLLRVSCSQSLGQTALGVAITAFLQRHPRVAVDMQMNNRAINLVEDRIDLALRITNALDPNLIARPLGQCASVLCAAPTYLAKQGMPRQLSDLSLHNCLTYTYFGKSLWNFTHDNEPVTVPVSGNLSGNESLVLLSGALEGAGITLQPRYSVQRYLASGALVPLLTEYRPQDMGIYGIYASRQHMPPALRALLDFLVHWFAHEPRWLALQAE</sequence>
<dbReference type="Gene3D" id="1.10.10.10">
    <property type="entry name" value="Winged helix-like DNA-binding domain superfamily/Winged helix DNA-binding domain"/>
    <property type="match status" value="1"/>
</dbReference>
<keyword evidence="2" id="KW-0805">Transcription regulation</keyword>